<evidence type="ECO:0000313" key="4">
    <source>
        <dbReference type="Proteomes" id="UP000008068"/>
    </source>
</evidence>
<dbReference type="EMBL" id="GL379871">
    <property type="protein sequence ID" value="EGT58676.1"/>
    <property type="molecule type" value="Genomic_DNA"/>
</dbReference>
<name>G0NE13_CAEBE</name>
<accession>G0NE13</accession>
<organism evidence="4">
    <name type="scientific">Caenorhabditis brenneri</name>
    <name type="common">Nematode worm</name>
    <dbReference type="NCBI Taxonomy" id="135651"/>
    <lineage>
        <taxon>Eukaryota</taxon>
        <taxon>Metazoa</taxon>
        <taxon>Ecdysozoa</taxon>
        <taxon>Nematoda</taxon>
        <taxon>Chromadorea</taxon>
        <taxon>Rhabditida</taxon>
        <taxon>Rhabditina</taxon>
        <taxon>Rhabditomorpha</taxon>
        <taxon>Rhabditoidea</taxon>
        <taxon>Rhabditidae</taxon>
        <taxon>Peloderinae</taxon>
        <taxon>Caenorhabditis</taxon>
    </lineage>
</organism>
<protein>
    <submittedName>
        <fullName evidence="3">Uncharacterized protein</fullName>
    </submittedName>
</protein>
<keyword evidence="2" id="KW-0472">Membrane</keyword>
<keyword evidence="4" id="KW-1185">Reference proteome</keyword>
<dbReference type="Proteomes" id="UP000008068">
    <property type="component" value="Unassembled WGS sequence"/>
</dbReference>
<gene>
    <name evidence="3" type="ORF">CAEBREN_31886</name>
</gene>
<proteinExistence type="predicted"/>
<feature type="region of interest" description="Disordered" evidence="1">
    <location>
        <begin position="1"/>
        <end position="25"/>
    </location>
</feature>
<dbReference type="HOGENOM" id="CLU_2814705_0_0_1"/>
<evidence type="ECO:0000256" key="1">
    <source>
        <dbReference type="SAM" id="MobiDB-lite"/>
    </source>
</evidence>
<keyword evidence="2" id="KW-0812">Transmembrane</keyword>
<dbReference type="AlphaFoldDB" id="G0NE13"/>
<keyword evidence="2" id="KW-1133">Transmembrane helix</keyword>
<feature type="transmembrane region" description="Helical" evidence="2">
    <location>
        <begin position="43"/>
        <end position="62"/>
    </location>
</feature>
<sequence length="67" mass="7208">MDPPPSYPGLAETPSTSIPAPAPNPAPTLPPAKILIVRKTSPYLSIFVGLMILTSSLYWFSVRRQGV</sequence>
<evidence type="ECO:0000313" key="3">
    <source>
        <dbReference type="EMBL" id="EGT58676.1"/>
    </source>
</evidence>
<evidence type="ECO:0000256" key="2">
    <source>
        <dbReference type="SAM" id="Phobius"/>
    </source>
</evidence>
<dbReference type="InParanoid" id="G0NE13"/>
<reference evidence="4" key="1">
    <citation type="submission" date="2011-07" db="EMBL/GenBank/DDBJ databases">
        <authorList>
            <consortium name="Caenorhabditis brenneri Sequencing and Analysis Consortium"/>
            <person name="Wilson R.K."/>
        </authorList>
    </citation>
    <scope>NUCLEOTIDE SEQUENCE [LARGE SCALE GENOMIC DNA]</scope>
    <source>
        <strain evidence="4">PB2801</strain>
    </source>
</reference>